<reference evidence="1" key="1">
    <citation type="journal article" date="2019" name="Sci. Rep.">
        <title>Draft genome of Tanacetum cinerariifolium, the natural source of mosquito coil.</title>
        <authorList>
            <person name="Yamashiro T."/>
            <person name="Shiraishi A."/>
            <person name="Satake H."/>
            <person name="Nakayama K."/>
        </authorList>
    </citation>
    <scope>NUCLEOTIDE SEQUENCE</scope>
</reference>
<proteinExistence type="predicted"/>
<evidence type="ECO:0000313" key="1">
    <source>
        <dbReference type="EMBL" id="GEX16050.1"/>
    </source>
</evidence>
<protein>
    <submittedName>
        <fullName evidence="1">Uncharacterized protein</fullName>
    </submittedName>
</protein>
<organism evidence="1">
    <name type="scientific">Tanacetum cinerariifolium</name>
    <name type="common">Dalmatian daisy</name>
    <name type="synonym">Chrysanthemum cinerariifolium</name>
    <dbReference type="NCBI Taxonomy" id="118510"/>
    <lineage>
        <taxon>Eukaryota</taxon>
        <taxon>Viridiplantae</taxon>
        <taxon>Streptophyta</taxon>
        <taxon>Embryophyta</taxon>
        <taxon>Tracheophyta</taxon>
        <taxon>Spermatophyta</taxon>
        <taxon>Magnoliopsida</taxon>
        <taxon>eudicotyledons</taxon>
        <taxon>Gunneridae</taxon>
        <taxon>Pentapetalae</taxon>
        <taxon>asterids</taxon>
        <taxon>campanulids</taxon>
        <taxon>Asterales</taxon>
        <taxon>Asteraceae</taxon>
        <taxon>Asteroideae</taxon>
        <taxon>Anthemideae</taxon>
        <taxon>Anthemidinae</taxon>
        <taxon>Tanacetum</taxon>
    </lineage>
</organism>
<comment type="caution">
    <text evidence="1">The sequence shown here is derived from an EMBL/GenBank/DDBJ whole genome shotgun (WGS) entry which is preliminary data.</text>
</comment>
<sequence length="268" mass="30693">MIESRKKVRVLKLRSLQKVRTSQRVETSDNTVMDGESNQERMIAEMDQDNVVVLEDDKEEDKDVVNVVKDVVKAKVDGSAQVQGRQAESQAKIYKIDMDYANKVLSMQEDETEPVSAAIPAILTAAPERVAVVPSRRRKGVIIRDPKEESTTSTIIPAETESNDKAVKRYQAIKRKPQTEAQARKNTMMYLKNIAGYKMDYFKGMSYDDIRPIFERYFDSNVAFSIKSKEQLKEEENRALISINETSAEKATKRLKLNEEVEELKRHL</sequence>
<gene>
    <name evidence="1" type="ORF">Tci_288025</name>
</gene>
<name>A0A699H1W7_TANCI</name>
<accession>A0A699H1W7</accession>
<dbReference type="EMBL" id="BKCJ010092721">
    <property type="protein sequence ID" value="GEX16050.1"/>
    <property type="molecule type" value="Genomic_DNA"/>
</dbReference>
<dbReference type="AlphaFoldDB" id="A0A699H1W7"/>